<dbReference type="SUPFAM" id="SSF53335">
    <property type="entry name" value="S-adenosyl-L-methionine-dependent methyltransferases"/>
    <property type="match status" value="1"/>
</dbReference>
<dbReference type="InterPro" id="IPR029058">
    <property type="entry name" value="AB_hydrolase_fold"/>
</dbReference>
<dbReference type="Gene3D" id="3.40.50.150">
    <property type="entry name" value="Vaccinia Virus protein VP39"/>
    <property type="match status" value="1"/>
</dbReference>
<keyword evidence="2" id="KW-0808">Transferase</keyword>
<reference evidence="2" key="1">
    <citation type="submission" date="2022-06" db="EMBL/GenBank/DDBJ databases">
        <title>Rothia sp. isolated from sandalwood seedling.</title>
        <authorList>
            <person name="Tuikhar N."/>
            <person name="Kirdat K."/>
            <person name="Thorat V."/>
            <person name="Swetha P."/>
            <person name="Padma S."/>
            <person name="Sundararaj R."/>
            <person name="Yadav A."/>
        </authorList>
    </citation>
    <scope>NUCLEOTIDE SEQUENCE</scope>
    <source>
        <strain evidence="2">AR01</strain>
    </source>
</reference>
<gene>
    <name evidence="2" type="ORF">NBM05_09280</name>
</gene>
<evidence type="ECO:0000313" key="2">
    <source>
        <dbReference type="EMBL" id="MCP3426193.1"/>
    </source>
</evidence>
<protein>
    <submittedName>
        <fullName evidence="2">Class I SAM-dependent methyltransferase</fullName>
        <ecNumber evidence="2">2.1.1.-</ecNumber>
    </submittedName>
</protein>
<comment type="caution">
    <text evidence="2">The sequence shown here is derived from an EMBL/GenBank/DDBJ whole genome shotgun (WGS) entry which is preliminary data.</text>
</comment>
<name>A0A9X2HKY6_9MICC</name>
<dbReference type="EC" id="2.1.1.-" evidence="2"/>
<organism evidence="2 3">
    <name type="scientific">Rothia santali</name>
    <dbReference type="NCBI Taxonomy" id="2949643"/>
    <lineage>
        <taxon>Bacteria</taxon>
        <taxon>Bacillati</taxon>
        <taxon>Actinomycetota</taxon>
        <taxon>Actinomycetes</taxon>
        <taxon>Micrococcales</taxon>
        <taxon>Micrococcaceae</taxon>
        <taxon>Rothia</taxon>
    </lineage>
</organism>
<sequence length="557" mass="61221">MPDATPEAPPQPRAPRVEDQESHSYYKVPVRACATIEGAFADTAPSIRAFDIPGGPHLQVYARVVPSRRLRVVFHGAIRPGVDSYPRFDRVSTMRRTEDSFLSIADPTLVVDPEMRLGWYAGTSTWSPDETIVEAVREAMKVSGAEELIFIGGSGGGFAALKYSRRFPGSKAFVFSPQTSTPRYEGRAFPRLMEVGFDGMSTEAALERYPGRFEVVSEYAAGHRNTVYYLQNLMDHGHLKDHYLPMTRAVGMMEASGDTADGGIRFALIPQAREGHGPPNAEEFEDHLGRAFAFFSDPTASDVAGVTGDVLERLEGIAQKLDHNAEKLDHSAEASGRMYRSLARELGQLPWQTETYRRVAERFVPRDGPLPPAGSFALRAQGIADLVDLVRGRRPSRIVECGSGSSSAWLGLALEELGEGHLFSLEHDPKYAETTRQLLASLGVEHRVTVLEAPLEESEGPEGEARLWYGAEALEQLPAEIDLLFIDGPPGGRAPRIRESALACLRDRLRPGSVIAVDDATRPDERAMVAAWLRTSAFHELTGFRELAVLETLPDKN</sequence>
<keyword evidence="2" id="KW-0489">Methyltransferase</keyword>
<dbReference type="RefSeq" id="WP_254166743.1">
    <property type="nucleotide sequence ID" value="NZ_JANAFB010000020.1"/>
</dbReference>
<evidence type="ECO:0000256" key="1">
    <source>
        <dbReference type="SAM" id="MobiDB-lite"/>
    </source>
</evidence>
<dbReference type="EMBL" id="JANAFB010000020">
    <property type="protein sequence ID" value="MCP3426193.1"/>
    <property type="molecule type" value="Genomic_DNA"/>
</dbReference>
<keyword evidence="3" id="KW-1185">Reference proteome</keyword>
<dbReference type="Gene3D" id="3.40.50.1820">
    <property type="entry name" value="alpha/beta hydrolase"/>
    <property type="match status" value="1"/>
</dbReference>
<evidence type="ECO:0000313" key="3">
    <source>
        <dbReference type="Proteomes" id="UP001139502"/>
    </source>
</evidence>
<dbReference type="GO" id="GO:0032259">
    <property type="term" value="P:methylation"/>
    <property type="evidence" value="ECO:0007669"/>
    <property type="project" value="UniProtKB-KW"/>
</dbReference>
<dbReference type="AlphaFoldDB" id="A0A9X2HKY6"/>
<dbReference type="Proteomes" id="UP001139502">
    <property type="component" value="Unassembled WGS sequence"/>
</dbReference>
<dbReference type="SUPFAM" id="SSF53474">
    <property type="entry name" value="alpha/beta-Hydrolases"/>
    <property type="match status" value="1"/>
</dbReference>
<dbReference type="InterPro" id="IPR029063">
    <property type="entry name" value="SAM-dependent_MTases_sf"/>
</dbReference>
<feature type="region of interest" description="Disordered" evidence="1">
    <location>
        <begin position="1"/>
        <end position="22"/>
    </location>
</feature>
<dbReference type="Pfam" id="PF13578">
    <property type="entry name" value="Methyltransf_24"/>
    <property type="match status" value="1"/>
</dbReference>
<proteinExistence type="predicted"/>
<accession>A0A9X2HKY6</accession>
<dbReference type="GO" id="GO:0008168">
    <property type="term" value="F:methyltransferase activity"/>
    <property type="evidence" value="ECO:0007669"/>
    <property type="project" value="UniProtKB-KW"/>
</dbReference>